<dbReference type="Pfam" id="PF00004">
    <property type="entry name" value="AAA"/>
    <property type="match status" value="1"/>
</dbReference>
<accession>Q2SN97</accession>
<dbReference type="InterPro" id="IPR057224">
    <property type="entry name" value="DUF7902"/>
</dbReference>
<feature type="coiled-coil region" evidence="1">
    <location>
        <begin position="574"/>
        <end position="622"/>
    </location>
</feature>
<keyword evidence="6" id="KW-1185">Reference proteome</keyword>
<evidence type="ECO:0000259" key="3">
    <source>
        <dbReference type="Pfam" id="PF12458"/>
    </source>
</evidence>
<keyword evidence="1" id="KW-0175">Coiled coil</keyword>
<evidence type="ECO:0000313" key="5">
    <source>
        <dbReference type="EMBL" id="ABC27877.1"/>
    </source>
</evidence>
<dbReference type="InterPro" id="IPR020958">
    <property type="entry name" value="DUF3686"/>
</dbReference>
<evidence type="ECO:0000259" key="2">
    <source>
        <dbReference type="Pfam" id="PF00004"/>
    </source>
</evidence>
<dbReference type="eggNOG" id="COG1196">
    <property type="taxonomic scope" value="Bacteria"/>
</dbReference>
<proteinExistence type="predicted"/>
<sequence length="1750" mass="199115">MTSQTNDLVENAVAEGGAYEVLRKRLQEQGLRLRELVEALNKERLQEFGSSDMDILSRIRVRTENNCVARDIVRVGDFLLFGYNVFIGLKKETKVSDVFALYQLTETEQGLELSEHTSDGTFLADAKFQSDFNELYTYYKNAKLLQIVVRQGRLLAAFQIGERLEDLRVFQWAVNAAGEVESYIDNRGERYIQLPPRHDFEWTEIKREQVIEGLHPHINILDTLFVDNIRGDLTFKIENNTRTGEGIFSDPVEDENQSLDDGQFFYAQVGELILIKVLPYREESWRYYVFNKRLSKVTRIDAIGQSCVQLPEDHGLMFPGGYYLETGELKHFDEEIDGFRFKRMIRSPNGEDVLFVFYEIPQGISGLYSYNLITKSLQNPIVGHGYALLNDGRMVVFTADDEPTRIHPMQVWKTPYFSETFAAQETTSQTFLGRIGNKELVRGISDLLSICRLVEQNVASFEHYNSLIKSAMRLFDQYYWLDSKELAEVHGLLKELVASGELVLDEYEKVASIQDSSRTALEQAAADKKKLIQSLSPESWSQPGDFVNALDSARKLRGRLMTLRDYRYIDLSAIDAMEAELVETEQELAQETVKFLATPKALDGYYERLDELTEKAEKLETRVELKPLLEEFGSISAGLDLLSELVATLEVEDAVQRTRIIDGISEIYAKINQQKAKVQNKAKSLGSKEATAQFAAQFRLFEQSLSNALGLADTPDKCDELLSRLLNQLQELEGQFGEFDEFLGDILAKRDEVYDAFDKHKQRLIEERQRKTHTLADAAGRILESIGKRSQRFQQMDEVNTFFASDALAQKVRQIVKQLRDLGDQIAADDLESRLKSAKEQAVRGLRDKTDIFEEGGKVIKLGPRHRFSVNTQELDLSILPRDDKLFIHVTGSDYYQPIDDPELDACRRYWDMTLMSETPDVYRSEFLAHRFLEHINSPRQTALKDKVMQALAAGDGVQPFVTEFAGPRYKEGYEKGIHDHDAALILAKVLPVISQAQLLRYTGRIRALACLFWSARQHDEESAAWRAQARAAQIMLDVLNSPQAMMQLEDALGRLLWEFVERQRLDFSEVDVAQAAAYLAAELGKDALAFESGKYAMDSYERMKLNLQTSTAWNMLQESMKSLDGDLGARWRLAQSWLQAFLQKADQTFEDYHYEAVAILAAEQEIPRDKREVDLRFAVSGLLGSHPRIKEQTLQLALDDFMARMTRHVEEDIAGYERYLKLRQQKLEQARKMLRLNELKPRPLTSFVRNKLINDHYLKFIGDNLAKQMGTVGESKRTDNMGLLMMISPPGYGKTTLMEYTASRLGLTFVKVNCPSLGHDVVSLDPEKAPHSTARQELIKLNFGFELANNVMLYLDDIQHTHPEFLQKFISLCDGTRRVEGVWNGETRTYDLRGKKFCIVMAGNPYTESGETFKVPDMLANRADIYNLGDVLGGMEDAFAMSYIENAMTSNPVLAPLATRDMEDFYRFIDAAKGREVAATDMKHTYSGAEFKEVVDVLGKLMDVQKVVLRVNQEYIRSSAQADAYRSEPTFKLQGSYRNMNKLAEKITSVMTGDELQQLLEDHYQGESQLLTQGAEENLLKLAELRGTLTSDQQIRWASIKEEFAKNRGLKDMDASQQAVRQLREMTDGLRRLTEVVGQGNKPALPVEASKDYSADVVKQLARMVKAMSDLKDAAPKVDVAPKVEVVNQPMPGLDKILATLADTIQNSIYPLVKTMDGKLQLDLETHKRMAELNAKIDSLRLELKKPEA</sequence>
<dbReference type="HOGENOM" id="CLU_003361_0_0_6"/>
<dbReference type="InterPro" id="IPR003959">
    <property type="entry name" value="ATPase_AAA_core"/>
</dbReference>
<name>Q2SN97_HAHCH</name>
<protein>
    <submittedName>
        <fullName evidence="5">ATPase involved in DNA repair</fullName>
    </submittedName>
</protein>
<dbReference type="Pfam" id="PF12458">
    <property type="entry name" value="DUF3686"/>
    <property type="match status" value="1"/>
</dbReference>
<dbReference type="InterPro" id="IPR027417">
    <property type="entry name" value="P-loop_NTPase"/>
</dbReference>
<dbReference type="GO" id="GO:0005524">
    <property type="term" value="F:ATP binding"/>
    <property type="evidence" value="ECO:0007669"/>
    <property type="project" value="InterPro"/>
</dbReference>
<dbReference type="OrthoDB" id="9814769at2"/>
<dbReference type="KEGG" id="hch:HCH_00992"/>
<gene>
    <name evidence="5" type="ordered locus">HCH_00992</name>
</gene>
<evidence type="ECO:0000313" key="6">
    <source>
        <dbReference type="Proteomes" id="UP000000238"/>
    </source>
</evidence>
<dbReference type="eggNOG" id="COG0714">
    <property type="taxonomic scope" value="Bacteria"/>
</dbReference>
<organism evidence="5 6">
    <name type="scientific">Hahella chejuensis (strain KCTC 2396)</name>
    <dbReference type="NCBI Taxonomy" id="349521"/>
    <lineage>
        <taxon>Bacteria</taxon>
        <taxon>Pseudomonadati</taxon>
        <taxon>Pseudomonadota</taxon>
        <taxon>Gammaproteobacteria</taxon>
        <taxon>Oceanospirillales</taxon>
        <taxon>Hahellaceae</taxon>
        <taxon>Hahella</taxon>
    </lineage>
</organism>
<dbReference type="Pfam" id="PF25472">
    <property type="entry name" value="DUF7902"/>
    <property type="match status" value="1"/>
</dbReference>
<dbReference type="EMBL" id="CP000155">
    <property type="protein sequence ID" value="ABC27877.1"/>
    <property type="molecule type" value="Genomic_DNA"/>
</dbReference>
<feature type="domain" description="DUF7902" evidence="4">
    <location>
        <begin position="600"/>
        <end position="683"/>
    </location>
</feature>
<dbReference type="SUPFAM" id="SSF52540">
    <property type="entry name" value="P-loop containing nucleoside triphosphate hydrolases"/>
    <property type="match status" value="1"/>
</dbReference>
<reference evidence="5 6" key="1">
    <citation type="journal article" date="2005" name="Nucleic Acids Res.">
        <title>Genomic blueprint of Hahella chejuensis, a marine microbe producing an algicidal agent.</title>
        <authorList>
            <person name="Jeong H."/>
            <person name="Yim J.H."/>
            <person name="Lee C."/>
            <person name="Choi S.-H."/>
            <person name="Park Y.K."/>
            <person name="Yoon S.H."/>
            <person name="Hur C.-G."/>
            <person name="Kang H.-Y."/>
            <person name="Kim D."/>
            <person name="Lee H.H."/>
            <person name="Park K.H."/>
            <person name="Park S.-H."/>
            <person name="Park H.-S."/>
            <person name="Lee H.K."/>
            <person name="Oh T.K."/>
            <person name="Kim J.F."/>
        </authorList>
    </citation>
    <scope>NUCLEOTIDE SEQUENCE [LARGE SCALE GENOMIC DNA]</scope>
    <source>
        <strain evidence="5 6">KCTC 2396</strain>
    </source>
</reference>
<dbReference type="RefSeq" id="WP_011394952.1">
    <property type="nucleotide sequence ID" value="NC_007645.1"/>
</dbReference>
<dbReference type="Gene3D" id="3.40.50.300">
    <property type="entry name" value="P-loop containing nucleotide triphosphate hydrolases"/>
    <property type="match status" value="1"/>
</dbReference>
<evidence type="ECO:0000259" key="4">
    <source>
        <dbReference type="Pfam" id="PF25472"/>
    </source>
</evidence>
<dbReference type="Proteomes" id="UP000000238">
    <property type="component" value="Chromosome"/>
</dbReference>
<feature type="domain" description="DUF3686" evidence="3">
    <location>
        <begin position="33"/>
        <end position="479"/>
    </location>
</feature>
<feature type="domain" description="ATPase AAA-type core" evidence="2">
    <location>
        <begin position="1286"/>
        <end position="1332"/>
    </location>
</feature>
<evidence type="ECO:0000256" key="1">
    <source>
        <dbReference type="SAM" id="Coils"/>
    </source>
</evidence>
<dbReference type="STRING" id="349521.HCH_00992"/>
<dbReference type="GO" id="GO:0016887">
    <property type="term" value="F:ATP hydrolysis activity"/>
    <property type="evidence" value="ECO:0007669"/>
    <property type="project" value="InterPro"/>
</dbReference>